<keyword evidence="2" id="KW-1185">Reference proteome</keyword>
<organism evidence="1 2">
    <name type="scientific">Marivirga sericea</name>
    <dbReference type="NCBI Taxonomy" id="1028"/>
    <lineage>
        <taxon>Bacteria</taxon>
        <taxon>Pseudomonadati</taxon>
        <taxon>Bacteroidota</taxon>
        <taxon>Cytophagia</taxon>
        <taxon>Cytophagales</taxon>
        <taxon>Marivirgaceae</taxon>
        <taxon>Marivirga</taxon>
    </lineage>
</organism>
<name>A0A1X7J526_9BACT</name>
<dbReference type="Proteomes" id="UP000193804">
    <property type="component" value="Unassembled WGS sequence"/>
</dbReference>
<dbReference type="RefSeq" id="WP_085516265.1">
    <property type="nucleotide sequence ID" value="NZ_FXAW01000002.1"/>
</dbReference>
<dbReference type="EMBL" id="FXAW01000002">
    <property type="protein sequence ID" value="SMG22781.1"/>
    <property type="molecule type" value="Genomic_DNA"/>
</dbReference>
<dbReference type="AlphaFoldDB" id="A0A1X7J526"/>
<accession>A0A1X7J526</accession>
<reference evidence="2" key="1">
    <citation type="submission" date="2017-04" db="EMBL/GenBank/DDBJ databases">
        <authorList>
            <person name="Varghese N."/>
            <person name="Submissions S."/>
        </authorList>
    </citation>
    <scope>NUCLEOTIDE SEQUENCE [LARGE SCALE GENOMIC DNA]</scope>
    <source>
        <strain evidence="2">DSM 4125</strain>
    </source>
</reference>
<dbReference type="OrthoDB" id="1448324at2"/>
<evidence type="ECO:0000313" key="1">
    <source>
        <dbReference type="EMBL" id="SMG22781.1"/>
    </source>
</evidence>
<gene>
    <name evidence="1" type="ORF">SAMN05661096_01302</name>
</gene>
<protein>
    <submittedName>
        <fullName evidence="1">Uncharacterized protein</fullName>
    </submittedName>
</protein>
<sequence length="68" mass="8143">MEEYLFKDYKHRLNALDKDVRILVLKYAEEFYVHDKCTKAEAIDRAIAKAEMKKEIYNLTIDHYATDT</sequence>
<dbReference type="STRING" id="1028.SAMN05661096_01302"/>
<proteinExistence type="predicted"/>
<evidence type="ECO:0000313" key="2">
    <source>
        <dbReference type="Proteomes" id="UP000193804"/>
    </source>
</evidence>